<keyword evidence="2" id="KW-0812">Transmembrane</keyword>
<dbReference type="SUPFAM" id="SSF57997">
    <property type="entry name" value="Tropomyosin"/>
    <property type="match status" value="1"/>
</dbReference>
<dbReference type="KEGG" id="slim:SCL_1729"/>
<keyword evidence="2" id="KW-0472">Membrane</keyword>
<evidence type="ECO:0000256" key="2">
    <source>
        <dbReference type="SAM" id="Phobius"/>
    </source>
</evidence>
<dbReference type="GO" id="GO:0004713">
    <property type="term" value="F:protein tyrosine kinase activity"/>
    <property type="evidence" value="ECO:0007669"/>
    <property type="project" value="TreeGrafter"/>
</dbReference>
<accession>A0A1B4XGT9</accession>
<name>A0A1B4XGT9_9GAMM</name>
<proteinExistence type="predicted"/>
<dbReference type="PANTHER" id="PTHR32309">
    <property type="entry name" value="TYROSINE-PROTEIN KINASE"/>
    <property type="match status" value="1"/>
</dbReference>
<feature type="transmembrane region" description="Helical" evidence="2">
    <location>
        <begin position="21"/>
        <end position="41"/>
    </location>
</feature>
<evidence type="ECO:0000313" key="4">
    <source>
        <dbReference type="Proteomes" id="UP000243180"/>
    </source>
</evidence>
<reference evidence="3 4" key="1">
    <citation type="submission" date="2015-05" db="EMBL/GenBank/DDBJ databases">
        <title>Complete genome sequence of a sulfur-oxidizing gammaproteobacterium strain HA5.</title>
        <authorList>
            <person name="Miura A."/>
            <person name="Kojima H."/>
            <person name="Fukui M."/>
        </authorList>
    </citation>
    <scope>NUCLEOTIDE SEQUENCE [LARGE SCALE GENOMIC DNA]</scope>
    <source>
        <strain evidence="3 4">HA5</strain>
    </source>
</reference>
<feature type="coiled-coil region" evidence="1">
    <location>
        <begin position="280"/>
        <end position="356"/>
    </location>
</feature>
<dbReference type="OrthoDB" id="9795292at2"/>
<dbReference type="FunCoup" id="A0A1B4XGT9">
    <property type="interactions" value="339"/>
</dbReference>
<dbReference type="PANTHER" id="PTHR32309:SF13">
    <property type="entry name" value="FERRIC ENTEROBACTIN TRANSPORT PROTEIN FEPE"/>
    <property type="match status" value="1"/>
</dbReference>
<keyword evidence="2" id="KW-1133">Transmembrane helix</keyword>
<dbReference type="EMBL" id="AP014879">
    <property type="protein sequence ID" value="BAV34032.1"/>
    <property type="molecule type" value="Genomic_DNA"/>
</dbReference>
<keyword evidence="4" id="KW-1185">Reference proteome</keyword>
<dbReference type="InterPro" id="IPR050445">
    <property type="entry name" value="Bact_polysacc_biosynth/exp"/>
</dbReference>
<dbReference type="AlphaFoldDB" id="A0A1B4XGT9"/>
<evidence type="ECO:0000313" key="3">
    <source>
        <dbReference type="EMBL" id="BAV34032.1"/>
    </source>
</evidence>
<keyword evidence="1" id="KW-0175">Coiled coil</keyword>
<feature type="transmembrane region" description="Helical" evidence="2">
    <location>
        <begin position="486"/>
        <end position="509"/>
    </location>
</feature>
<protein>
    <submittedName>
        <fullName evidence="3">Chain length-determining protein</fullName>
    </submittedName>
</protein>
<dbReference type="InterPro" id="IPR014345">
    <property type="entry name" value="XrtA_polysacc_chain"/>
</dbReference>
<organism evidence="3 4">
    <name type="scientific">Sulfuricaulis limicola</name>
    <dbReference type="NCBI Taxonomy" id="1620215"/>
    <lineage>
        <taxon>Bacteria</taxon>
        <taxon>Pseudomonadati</taxon>
        <taxon>Pseudomonadota</taxon>
        <taxon>Gammaproteobacteria</taxon>
        <taxon>Acidiferrobacterales</taxon>
        <taxon>Acidiferrobacteraceae</taxon>
        <taxon>Sulfuricaulis</taxon>
    </lineage>
</organism>
<feature type="transmembrane region" description="Helical" evidence="2">
    <location>
        <begin position="423"/>
        <end position="444"/>
    </location>
</feature>
<evidence type="ECO:0000256" key="1">
    <source>
        <dbReference type="SAM" id="Coils"/>
    </source>
</evidence>
<dbReference type="InParanoid" id="A0A1B4XGT9"/>
<dbReference type="RefSeq" id="WP_096360824.1">
    <property type="nucleotide sequence ID" value="NZ_AP014879.1"/>
</dbReference>
<dbReference type="GO" id="GO:0005886">
    <property type="term" value="C:plasma membrane"/>
    <property type="evidence" value="ECO:0007669"/>
    <property type="project" value="TreeGrafter"/>
</dbReference>
<sequence length="512" mass="58023">MSLRPDQLIKLLIHESFHYRKAMVVSFLLINLFMLVLGLLWPKGYTSSSTILVDDKKIIQPLMQGAAVSTEVADRSRLAREVIFGRKIMSQLLEQGGWMKKNPTPTQQEDIIKGLTKRMAITNVGKDLIKIEYRDIEPERTFKVTQKAAELFISESLGVKSEESQDAFDFIDKQTKEYHEKLVKAEEQLKEFRSANLDARPGTDADISARLNLLQTRIEQASQDLKEAEVKKQSLEKQLSGEAEVATALSREGQFRSRIADLQSQLETLRLNYHDDYPDIVQLKHQIADLSQAIVDERKRREAAKASGKVVIDEGVINNPMYQQLKQELSQTRVNIEMLSARIGEAKRQLQQELERGRRVHGGEATLSELTRDYQVNRDIYQDLLRRRENARVSMSLDKEKQGLTIKIQEPATLPLTPSGLRFLHFVIGGLLLGVLMPVGLLYAKVQLDPRLRLGALISDKHKVPLLAAVPHLWVPAETQAVRRELAWLSLVVNGTLLVVVITGVLRLVQVI</sequence>
<gene>
    <name evidence="3" type="ORF">SCL_1729</name>
</gene>
<feature type="coiled-coil region" evidence="1">
    <location>
        <begin position="175"/>
        <end position="245"/>
    </location>
</feature>
<dbReference type="NCBIfam" id="TIGR03007">
    <property type="entry name" value="pepcterm_ChnLen"/>
    <property type="match status" value="1"/>
</dbReference>
<dbReference type="Proteomes" id="UP000243180">
    <property type="component" value="Chromosome"/>
</dbReference>